<dbReference type="Proteomes" id="UP000018149">
    <property type="component" value="Chromosome I"/>
</dbReference>
<dbReference type="HOGENOM" id="CLU_2702447_0_0_5"/>
<proteinExistence type="predicted"/>
<gene>
    <name evidence="1" type="ORF">RMONA_00115</name>
</gene>
<accession>A0A0B7IXA6</accession>
<evidence type="ECO:0008006" key="3">
    <source>
        <dbReference type="Google" id="ProtNLM"/>
    </source>
</evidence>
<name>A0A0B7IXA6_9RICK</name>
<reference evidence="1 2" key="1">
    <citation type="submission" date="2015-01" db="EMBL/GenBank/DDBJ databases">
        <title>Draft genome sequence of Rickettsia monacensis strain IrR/Munich.</title>
        <authorList>
            <person name="Felsheim R.F."/>
            <person name="Johnson S.L."/>
            <person name="Kurtti T.J."/>
            <person name="Munderloh U.G."/>
        </authorList>
    </citation>
    <scope>NUCLEOTIDE SEQUENCE [LARGE SCALE GENOMIC DNA]</scope>
    <source>
        <strain evidence="1 2">IrR/Munich</strain>
    </source>
</reference>
<keyword evidence="2" id="KW-1185">Reference proteome</keyword>
<dbReference type="KEGG" id="rmc:RMONA_00115"/>
<dbReference type="RefSeq" id="WP_008579419.1">
    <property type="nucleotide sequence ID" value="NZ_LN794217.1"/>
</dbReference>
<sequence>MILEKLGEYKLASEAFDKYKALEQKFPQDIILTDKGEYKLKKEEALNALIEGNELNKLGKHKEALKTFEKLLH</sequence>
<dbReference type="AlphaFoldDB" id="A0A0B7IXA6"/>
<protein>
    <recommendedName>
        <fullName evidence="3">Tetratricopeptide repeat protein</fullName>
    </recommendedName>
</protein>
<organism evidence="1 2">
    <name type="scientific">Rickettsia monacensis</name>
    <dbReference type="NCBI Taxonomy" id="109232"/>
    <lineage>
        <taxon>Bacteria</taxon>
        <taxon>Pseudomonadati</taxon>
        <taxon>Pseudomonadota</taxon>
        <taxon>Alphaproteobacteria</taxon>
        <taxon>Rickettsiales</taxon>
        <taxon>Rickettsiaceae</taxon>
        <taxon>Rickettsieae</taxon>
        <taxon>Rickettsia</taxon>
        <taxon>spotted fever group</taxon>
    </lineage>
</organism>
<evidence type="ECO:0000313" key="2">
    <source>
        <dbReference type="Proteomes" id="UP000018149"/>
    </source>
</evidence>
<evidence type="ECO:0000313" key="1">
    <source>
        <dbReference type="EMBL" id="CEO16451.1"/>
    </source>
</evidence>
<dbReference type="EMBL" id="LN794217">
    <property type="protein sequence ID" value="CEO16451.1"/>
    <property type="molecule type" value="Genomic_DNA"/>
</dbReference>